<protein>
    <submittedName>
        <fullName evidence="1">Uncharacterized protein</fullName>
    </submittedName>
</protein>
<keyword evidence="2" id="KW-1185">Reference proteome</keyword>
<comment type="caution">
    <text evidence="1">The sequence shown here is derived from an EMBL/GenBank/DDBJ whole genome shotgun (WGS) entry which is preliminary data.</text>
</comment>
<dbReference type="AlphaFoldDB" id="A0AAN6UED6"/>
<dbReference type="Proteomes" id="UP001304895">
    <property type="component" value="Unassembled WGS sequence"/>
</dbReference>
<organism evidence="1 2">
    <name type="scientific">Trichocladium antarcticum</name>
    <dbReference type="NCBI Taxonomy" id="1450529"/>
    <lineage>
        <taxon>Eukaryota</taxon>
        <taxon>Fungi</taxon>
        <taxon>Dikarya</taxon>
        <taxon>Ascomycota</taxon>
        <taxon>Pezizomycotina</taxon>
        <taxon>Sordariomycetes</taxon>
        <taxon>Sordariomycetidae</taxon>
        <taxon>Sordariales</taxon>
        <taxon>Chaetomiaceae</taxon>
        <taxon>Trichocladium</taxon>
    </lineage>
</organism>
<evidence type="ECO:0000313" key="1">
    <source>
        <dbReference type="EMBL" id="KAK4131129.1"/>
    </source>
</evidence>
<dbReference type="EMBL" id="MU853427">
    <property type="protein sequence ID" value="KAK4131129.1"/>
    <property type="molecule type" value="Genomic_DNA"/>
</dbReference>
<proteinExistence type="predicted"/>
<evidence type="ECO:0000313" key="2">
    <source>
        <dbReference type="Proteomes" id="UP001304895"/>
    </source>
</evidence>
<accession>A0AAN6UED6</accession>
<sequence>MDAQAPNRCAFGPPASVVKPWDLDLGSLHGQALVPHGTNFVTAGSPVSSKQGADPSATQQRSADGIAGVAAEISNAPPSGRLGLHELLEVAVMERRRHWTTCAHPILSVCGTLRYFAMGQGAHSGFFSFRVRAATLVYSVPQGYRDKIMLVFRPYTRRRWADRSLRLKRAASHFYRMVQGPSRSSGSTSTAVDEDTA</sequence>
<name>A0AAN6UED6_9PEZI</name>
<reference evidence="1" key="1">
    <citation type="journal article" date="2023" name="Mol. Phylogenet. Evol.">
        <title>Genome-scale phylogeny and comparative genomics of the fungal order Sordariales.</title>
        <authorList>
            <person name="Hensen N."/>
            <person name="Bonometti L."/>
            <person name="Westerberg I."/>
            <person name="Brannstrom I.O."/>
            <person name="Guillou S."/>
            <person name="Cros-Aarteil S."/>
            <person name="Calhoun S."/>
            <person name="Haridas S."/>
            <person name="Kuo A."/>
            <person name="Mondo S."/>
            <person name="Pangilinan J."/>
            <person name="Riley R."/>
            <person name="LaButti K."/>
            <person name="Andreopoulos B."/>
            <person name="Lipzen A."/>
            <person name="Chen C."/>
            <person name="Yan M."/>
            <person name="Daum C."/>
            <person name="Ng V."/>
            <person name="Clum A."/>
            <person name="Steindorff A."/>
            <person name="Ohm R.A."/>
            <person name="Martin F."/>
            <person name="Silar P."/>
            <person name="Natvig D.O."/>
            <person name="Lalanne C."/>
            <person name="Gautier V."/>
            <person name="Ament-Velasquez S.L."/>
            <person name="Kruys A."/>
            <person name="Hutchinson M.I."/>
            <person name="Powell A.J."/>
            <person name="Barry K."/>
            <person name="Miller A.N."/>
            <person name="Grigoriev I.V."/>
            <person name="Debuchy R."/>
            <person name="Gladieux P."/>
            <person name="Hiltunen Thoren M."/>
            <person name="Johannesson H."/>
        </authorList>
    </citation>
    <scope>NUCLEOTIDE SEQUENCE</scope>
    <source>
        <strain evidence="1">CBS 123565</strain>
    </source>
</reference>
<gene>
    <name evidence="1" type="ORF">BT67DRAFT_436467</name>
</gene>
<reference evidence="1" key="2">
    <citation type="submission" date="2023-05" db="EMBL/GenBank/DDBJ databases">
        <authorList>
            <consortium name="Lawrence Berkeley National Laboratory"/>
            <person name="Steindorff A."/>
            <person name="Hensen N."/>
            <person name="Bonometti L."/>
            <person name="Westerberg I."/>
            <person name="Brannstrom I.O."/>
            <person name="Guillou S."/>
            <person name="Cros-Aarteil S."/>
            <person name="Calhoun S."/>
            <person name="Haridas S."/>
            <person name="Kuo A."/>
            <person name="Mondo S."/>
            <person name="Pangilinan J."/>
            <person name="Riley R."/>
            <person name="Labutti K."/>
            <person name="Andreopoulos B."/>
            <person name="Lipzen A."/>
            <person name="Chen C."/>
            <person name="Yanf M."/>
            <person name="Daum C."/>
            <person name="Ng V."/>
            <person name="Clum A."/>
            <person name="Ohm R."/>
            <person name="Martin F."/>
            <person name="Silar P."/>
            <person name="Natvig D."/>
            <person name="Lalanne C."/>
            <person name="Gautier V."/>
            <person name="Ament-Velasquez S.L."/>
            <person name="Kruys A."/>
            <person name="Hutchinson M.I."/>
            <person name="Powell A.J."/>
            <person name="Barry K."/>
            <person name="Miller A.N."/>
            <person name="Grigoriev I.V."/>
            <person name="Debuchy R."/>
            <person name="Gladieux P."/>
            <person name="Thoren M.H."/>
            <person name="Johannesson H."/>
        </authorList>
    </citation>
    <scope>NUCLEOTIDE SEQUENCE</scope>
    <source>
        <strain evidence="1">CBS 123565</strain>
    </source>
</reference>